<proteinExistence type="predicted"/>
<name>A0AAE3E132_9FIRM</name>
<dbReference type="RefSeq" id="WP_308730921.1">
    <property type="nucleotide sequence ID" value="NZ_JAJEQN010000002.1"/>
</dbReference>
<dbReference type="AlphaFoldDB" id="A0AAE3E132"/>
<organism evidence="1 2">
    <name type="scientific">Anthropogastromicrobium aceti</name>
    <dbReference type="NCBI Taxonomy" id="2981768"/>
    <lineage>
        <taxon>Bacteria</taxon>
        <taxon>Bacillati</taxon>
        <taxon>Bacillota</taxon>
        <taxon>Clostridia</taxon>
        <taxon>Lachnospirales</taxon>
        <taxon>Lachnospiraceae</taxon>
        <taxon>Anthropogastromicrobium</taxon>
    </lineage>
</organism>
<dbReference type="InterPro" id="IPR012349">
    <property type="entry name" value="Split_barrel_FMN-bd"/>
</dbReference>
<dbReference type="PANTHER" id="PTHR34071">
    <property type="entry name" value="5-NITROIMIDAZOLE ANTIBIOTICS RESISTANCE PROTEIN, NIMA-FAMILY-RELATED PROTEIN-RELATED"/>
    <property type="match status" value="1"/>
</dbReference>
<sequence>MRRSDREITAIPEILDIVEEAKVLHLGLFDGEYPYVIPLHYGYEYTDNTLVFYVHGAKEGHKIELIHANQNVCVELECNMEIVSGGDVPCKYGASYASVIGRGKIEIVKDVQEKIQGLNCIMKNQTGREFPINAQMAQPVEVMKITINDFTAKSRKKPEPK</sequence>
<evidence type="ECO:0000313" key="1">
    <source>
        <dbReference type="EMBL" id="MCC2220278.1"/>
    </source>
</evidence>
<dbReference type="SUPFAM" id="SSF50475">
    <property type="entry name" value="FMN-binding split barrel"/>
    <property type="match status" value="1"/>
</dbReference>
<dbReference type="PANTHER" id="PTHR34071:SF2">
    <property type="entry name" value="FLAVIN-NUCLEOTIDE-BINDING PROTEIN"/>
    <property type="match status" value="1"/>
</dbReference>
<comment type="caution">
    <text evidence="1">The sequence shown here is derived from an EMBL/GenBank/DDBJ whole genome shotgun (WGS) entry which is preliminary data.</text>
</comment>
<dbReference type="Gene3D" id="2.30.110.10">
    <property type="entry name" value="Electron Transport, Fmn-binding Protein, Chain A"/>
    <property type="match status" value="1"/>
</dbReference>
<dbReference type="Pfam" id="PF12900">
    <property type="entry name" value="Pyridox_ox_2"/>
    <property type="match status" value="1"/>
</dbReference>
<gene>
    <name evidence="1" type="ORF">LKD48_01275</name>
</gene>
<evidence type="ECO:0000313" key="2">
    <source>
        <dbReference type="Proteomes" id="UP001198200"/>
    </source>
</evidence>
<reference evidence="1 2" key="1">
    <citation type="submission" date="2021-10" db="EMBL/GenBank/DDBJ databases">
        <title>Anaerobic single-cell dispensing facilitates the cultivation of human gut bacteria.</title>
        <authorList>
            <person name="Afrizal A."/>
        </authorList>
    </citation>
    <scope>NUCLEOTIDE SEQUENCE [LARGE SCALE GENOMIC DNA]</scope>
    <source>
        <strain evidence="1 2">CLA-AA-H224</strain>
    </source>
</reference>
<protein>
    <submittedName>
        <fullName evidence="1">Pyridoxamine 5'-phosphate oxidase family protein</fullName>
    </submittedName>
</protein>
<dbReference type="EMBL" id="JAJEQN010000002">
    <property type="protein sequence ID" value="MCC2220278.1"/>
    <property type="molecule type" value="Genomic_DNA"/>
</dbReference>
<keyword evidence="2" id="KW-1185">Reference proteome</keyword>
<dbReference type="InterPro" id="IPR024747">
    <property type="entry name" value="Pyridox_Oxase-rel"/>
</dbReference>
<dbReference type="Proteomes" id="UP001198200">
    <property type="component" value="Unassembled WGS sequence"/>
</dbReference>
<accession>A0AAE3E132</accession>